<protein>
    <submittedName>
        <fullName evidence="1">Uncharacterized protein</fullName>
    </submittedName>
</protein>
<comment type="caution">
    <text evidence="1">The sequence shown here is derived from an EMBL/GenBank/DDBJ whole genome shotgun (WGS) entry which is preliminary data.</text>
</comment>
<organism evidence="1 2">
    <name type="scientific">Goodea atripinnis</name>
    <dbReference type="NCBI Taxonomy" id="208336"/>
    <lineage>
        <taxon>Eukaryota</taxon>
        <taxon>Metazoa</taxon>
        <taxon>Chordata</taxon>
        <taxon>Craniata</taxon>
        <taxon>Vertebrata</taxon>
        <taxon>Euteleostomi</taxon>
        <taxon>Actinopterygii</taxon>
        <taxon>Neopterygii</taxon>
        <taxon>Teleostei</taxon>
        <taxon>Neoteleostei</taxon>
        <taxon>Acanthomorphata</taxon>
        <taxon>Ovalentaria</taxon>
        <taxon>Atherinomorphae</taxon>
        <taxon>Cyprinodontiformes</taxon>
        <taxon>Goodeidae</taxon>
        <taxon>Goodea</taxon>
    </lineage>
</organism>
<gene>
    <name evidence="1" type="ORF">GOODEAATRI_021108</name>
</gene>
<sequence>MLLLLQQLNLTQNNLEKSNLSFQNVYLVGKNALTKSAIQRVHDKVPKALEEKQAQAVGLGPVVAQHLVLRLFEAFSTSPLHHVINNSGVMNRKSLVPTNAT</sequence>
<accession>A0ABV0MWY7</accession>
<dbReference type="EMBL" id="JAHRIO010012020">
    <property type="protein sequence ID" value="MEQ2162567.1"/>
    <property type="molecule type" value="Genomic_DNA"/>
</dbReference>
<name>A0ABV0MWY7_9TELE</name>
<evidence type="ECO:0000313" key="1">
    <source>
        <dbReference type="EMBL" id="MEQ2162567.1"/>
    </source>
</evidence>
<dbReference type="Proteomes" id="UP001476798">
    <property type="component" value="Unassembled WGS sequence"/>
</dbReference>
<proteinExistence type="predicted"/>
<evidence type="ECO:0000313" key="2">
    <source>
        <dbReference type="Proteomes" id="UP001476798"/>
    </source>
</evidence>
<keyword evidence="2" id="KW-1185">Reference proteome</keyword>
<reference evidence="1 2" key="1">
    <citation type="submission" date="2021-06" db="EMBL/GenBank/DDBJ databases">
        <authorList>
            <person name="Palmer J.M."/>
        </authorList>
    </citation>
    <scope>NUCLEOTIDE SEQUENCE [LARGE SCALE GENOMIC DNA]</scope>
    <source>
        <strain evidence="1 2">GA_2019</strain>
        <tissue evidence="1">Muscle</tissue>
    </source>
</reference>